<dbReference type="OrthoDB" id="1094370at2"/>
<dbReference type="eggNOG" id="COG3871">
    <property type="taxonomic scope" value="Bacteria"/>
</dbReference>
<dbReference type="RefSeq" id="WP_043786148.1">
    <property type="nucleotide sequence ID" value="NZ_JMQI01000063.1"/>
</dbReference>
<dbReference type="PANTHER" id="PTHR35176:SF2">
    <property type="entry name" value="F420H(2)-DEPENDENT REDUCTASE RV1155"/>
    <property type="match status" value="1"/>
</dbReference>
<feature type="region of interest" description="Disordered" evidence="2">
    <location>
        <begin position="1"/>
        <end position="20"/>
    </location>
</feature>
<dbReference type="Proteomes" id="UP000027345">
    <property type="component" value="Unassembled WGS sequence"/>
</dbReference>
<dbReference type="InterPro" id="IPR011576">
    <property type="entry name" value="Pyridox_Oxase_N"/>
</dbReference>
<proteinExistence type="predicted"/>
<dbReference type="InterPro" id="IPR019920">
    <property type="entry name" value="F420-binding_dom_put"/>
</dbReference>
<evidence type="ECO:0000256" key="2">
    <source>
        <dbReference type="SAM" id="MobiDB-lite"/>
    </source>
</evidence>
<dbReference type="InterPro" id="IPR012349">
    <property type="entry name" value="Split_barrel_FMN-bd"/>
</dbReference>
<protein>
    <submittedName>
        <fullName evidence="4">Pyridoxamine 5'-phosphate oxidase</fullName>
    </submittedName>
</protein>
<dbReference type="SUPFAM" id="SSF50475">
    <property type="entry name" value="FMN-binding split barrel"/>
    <property type="match status" value="1"/>
</dbReference>
<dbReference type="STRING" id="287986.DV20_30125"/>
<dbReference type="NCBIfam" id="TIGR03618">
    <property type="entry name" value="Rv1155_F420"/>
    <property type="match status" value="1"/>
</dbReference>
<evidence type="ECO:0000259" key="3">
    <source>
        <dbReference type="Pfam" id="PF01243"/>
    </source>
</evidence>
<comment type="caution">
    <text evidence="4">The sequence shown here is derived from an EMBL/GenBank/DDBJ whole genome shotgun (WGS) entry which is preliminary data.</text>
</comment>
<evidence type="ECO:0000313" key="5">
    <source>
        <dbReference type="Proteomes" id="UP000027345"/>
    </source>
</evidence>
<accession>A0A066U2T7</accession>
<evidence type="ECO:0000313" key="4">
    <source>
        <dbReference type="EMBL" id="KDN18439.1"/>
    </source>
</evidence>
<keyword evidence="5" id="KW-1185">Reference proteome</keyword>
<feature type="domain" description="Pyridoxamine 5'-phosphate oxidase N-terminal" evidence="3">
    <location>
        <begin position="19"/>
        <end position="101"/>
    </location>
</feature>
<organism evidence="4 5">
    <name type="scientific">Amycolatopsis rifamycinica</name>
    <dbReference type="NCBI Taxonomy" id="287986"/>
    <lineage>
        <taxon>Bacteria</taxon>
        <taxon>Bacillati</taxon>
        <taxon>Actinomycetota</taxon>
        <taxon>Actinomycetes</taxon>
        <taxon>Pseudonocardiales</taxon>
        <taxon>Pseudonocardiaceae</taxon>
        <taxon>Amycolatopsis</taxon>
    </lineage>
</organism>
<sequence>MTTVHEPGRGPGPAKPTEEASSRLLGAHSLGALATVNRGGFPHLSTVAYAWDPAQRVVRIGSTAGRAKVRQLARDPHASLYVSSDDHLAFAVAEGVAEVSPVSAVPGDETGRELLAMQAPFGDPGDEAAFLRNMVEDRRVVIQLRVDRLYGGGLDVG</sequence>
<dbReference type="GO" id="GO:0016627">
    <property type="term" value="F:oxidoreductase activity, acting on the CH-CH group of donors"/>
    <property type="evidence" value="ECO:0007669"/>
    <property type="project" value="TreeGrafter"/>
</dbReference>
<keyword evidence="1" id="KW-0560">Oxidoreductase</keyword>
<dbReference type="AlphaFoldDB" id="A0A066U2T7"/>
<dbReference type="Pfam" id="PF01243">
    <property type="entry name" value="PNPOx_N"/>
    <property type="match status" value="1"/>
</dbReference>
<gene>
    <name evidence="4" type="ORF">DV20_30125</name>
</gene>
<dbReference type="Gene3D" id="2.30.110.10">
    <property type="entry name" value="Electron Transport, Fmn-binding Protein, Chain A"/>
    <property type="match status" value="1"/>
</dbReference>
<dbReference type="PANTHER" id="PTHR35176">
    <property type="entry name" value="HEME OXYGENASE HI_0854-RELATED"/>
    <property type="match status" value="1"/>
</dbReference>
<dbReference type="InterPro" id="IPR052019">
    <property type="entry name" value="F420H2_bilvrd_red/Heme_oxyg"/>
</dbReference>
<dbReference type="GO" id="GO:0070967">
    <property type="term" value="F:coenzyme F420 binding"/>
    <property type="evidence" value="ECO:0007669"/>
    <property type="project" value="TreeGrafter"/>
</dbReference>
<dbReference type="GO" id="GO:0005829">
    <property type="term" value="C:cytosol"/>
    <property type="evidence" value="ECO:0007669"/>
    <property type="project" value="TreeGrafter"/>
</dbReference>
<dbReference type="EMBL" id="JMQI01000063">
    <property type="protein sequence ID" value="KDN18439.1"/>
    <property type="molecule type" value="Genomic_DNA"/>
</dbReference>
<reference evidence="4 5" key="1">
    <citation type="submission" date="2014-05" db="EMBL/GenBank/DDBJ databases">
        <title>Draft genome sequence of Amycolatopsis rifamycinica DSM 46095.</title>
        <authorList>
            <person name="Lal R."/>
            <person name="Saxena A."/>
            <person name="Kumari R."/>
            <person name="Mukherjee U."/>
            <person name="Singh P."/>
            <person name="Sangwan N."/>
            <person name="Mahato N.K."/>
        </authorList>
    </citation>
    <scope>NUCLEOTIDE SEQUENCE [LARGE SCALE GENOMIC DNA]</scope>
    <source>
        <strain evidence="4 5">DSM 46095</strain>
    </source>
</reference>
<evidence type="ECO:0000256" key="1">
    <source>
        <dbReference type="ARBA" id="ARBA00023002"/>
    </source>
</evidence>
<name>A0A066U2T7_9PSEU</name>